<keyword evidence="1" id="KW-0472">Membrane</keyword>
<dbReference type="Proteomes" id="UP000799438">
    <property type="component" value="Unassembled WGS sequence"/>
</dbReference>
<gene>
    <name evidence="2" type="ORF">K452DRAFT_300126</name>
</gene>
<organism evidence="2 3">
    <name type="scientific">Aplosporella prunicola CBS 121167</name>
    <dbReference type="NCBI Taxonomy" id="1176127"/>
    <lineage>
        <taxon>Eukaryota</taxon>
        <taxon>Fungi</taxon>
        <taxon>Dikarya</taxon>
        <taxon>Ascomycota</taxon>
        <taxon>Pezizomycotina</taxon>
        <taxon>Dothideomycetes</taxon>
        <taxon>Dothideomycetes incertae sedis</taxon>
        <taxon>Botryosphaeriales</taxon>
        <taxon>Aplosporellaceae</taxon>
        <taxon>Aplosporella</taxon>
    </lineage>
</organism>
<accession>A0A6A6B6C7</accession>
<keyword evidence="3" id="KW-1185">Reference proteome</keyword>
<dbReference type="AlphaFoldDB" id="A0A6A6B6C7"/>
<name>A0A6A6B6C7_9PEZI</name>
<keyword evidence="1" id="KW-1133">Transmembrane helix</keyword>
<evidence type="ECO:0000313" key="2">
    <source>
        <dbReference type="EMBL" id="KAF2139570.1"/>
    </source>
</evidence>
<proteinExistence type="predicted"/>
<dbReference type="RefSeq" id="XP_033395283.1">
    <property type="nucleotide sequence ID" value="XM_033542300.1"/>
</dbReference>
<dbReference type="GeneID" id="54299797"/>
<evidence type="ECO:0000313" key="3">
    <source>
        <dbReference type="Proteomes" id="UP000799438"/>
    </source>
</evidence>
<keyword evidence="1" id="KW-0812">Transmembrane</keyword>
<reference evidence="2" key="1">
    <citation type="journal article" date="2020" name="Stud. Mycol.">
        <title>101 Dothideomycetes genomes: a test case for predicting lifestyles and emergence of pathogens.</title>
        <authorList>
            <person name="Haridas S."/>
            <person name="Albert R."/>
            <person name="Binder M."/>
            <person name="Bloem J."/>
            <person name="Labutti K."/>
            <person name="Salamov A."/>
            <person name="Andreopoulos B."/>
            <person name="Baker S."/>
            <person name="Barry K."/>
            <person name="Bills G."/>
            <person name="Bluhm B."/>
            <person name="Cannon C."/>
            <person name="Castanera R."/>
            <person name="Culley D."/>
            <person name="Daum C."/>
            <person name="Ezra D."/>
            <person name="Gonzalez J."/>
            <person name="Henrissat B."/>
            <person name="Kuo A."/>
            <person name="Liang C."/>
            <person name="Lipzen A."/>
            <person name="Lutzoni F."/>
            <person name="Magnuson J."/>
            <person name="Mondo S."/>
            <person name="Nolan M."/>
            <person name="Ohm R."/>
            <person name="Pangilinan J."/>
            <person name="Park H.-J."/>
            <person name="Ramirez L."/>
            <person name="Alfaro M."/>
            <person name="Sun H."/>
            <person name="Tritt A."/>
            <person name="Yoshinaga Y."/>
            <person name="Zwiers L.-H."/>
            <person name="Turgeon B."/>
            <person name="Goodwin S."/>
            <person name="Spatafora J."/>
            <person name="Crous P."/>
            <person name="Grigoriev I."/>
        </authorList>
    </citation>
    <scope>NUCLEOTIDE SEQUENCE</scope>
    <source>
        <strain evidence="2">CBS 121167</strain>
    </source>
</reference>
<protein>
    <submittedName>
        <fullName evidence="2">Uncharacterized protein</fullName>
    </submittedName>
</protein>
<sequence length="261" mass="28345">MPRRWSGTTDTPWVTGLSAGLFLVSIAIIKGANVFGQQVAEMIPTAYNRSCHNDPDTFPTATLSASPGAVPQPDHVFLSTTTVSTPLNMTHSASPLPTRQGHRAAKSTPAENSVNWIDHLSAIAVDSDIEEYVTLIGNILHHLQPRYGRFFVFASVSILSITAQRIVLSLHHLIRSAMDEIADRFAAAPADVKEDVRLALGLLLAFFYARPEVERNLTDLAIHDGWAQMMAGQVREVLRSCTGVCGFPCLAFGGTALLLIR</sequence>
<feature type="transmembrane region" description="Helical" evidence="1">
    <location>
        <begin position="12"/>
        <end position="29"/>
    </location>
</feature>
<evidence type="ECO:0000256" key="1">
    <source>
        <dbReference type="SAM" id="Phobius"/>
    </source>
</evidence>
<dbReference type="EMBL" id="ML995492">
    <property type="protein sequence ID" value="KAF2139570.1"/>
    <property type="molecule type" value="Genomic_DNA"/>
</dbReference>